<dbReference type="PANTHER" id="PTHR30441">
    <property type="entry name" value="DUF748 DOMAIN-CONTAINING PROTEIN"/>
    <property type="match status" value="1"/>
</dbReference>
<evidence type="ECO:0000256" key="1">
    <source>
        <dbReference type="SAM" id="MobiDB-lite"/>
    </source>
</evidence>
<gene>
    <name evidence="2" type="ORF">MAY91_06940</name>
</gene>
<dbReference type="PANTHER" id="PTHR30441:SF8">
    <property type="entry name" value="DUF748 DOMAIN-CONTAINING PROTEIN"/>
    <property type="match status" value="1"/>
</dbReference>
<dbReference type="Proteomes" id="UP001222680">
    <property type="component" value="Chromosome"/>
</dbReference>
<keyword evidence="3" id="KW-1185">Reference proteome</keyword>
<dbReference type="InterPro" id="IPR052894">
    <property type="entry name" value="AsmA-related"/>
</dbReference>
<proteinExistence type="predicted"/>
<organism evidence="2 3">
    <name type="scientific">Edwardsiella ictaluri</name>
    <dbReference type="NCBI Taxonomy" id="67780"/>
    <lineage>
        <taxon>Bacteria</taxon>
        <taxon>Pseudomonadati</taxon>
        <taxon>Pseudomonadota</taxon>
        <taxon>Gammaproteobacteria</taxon>
        <taxon>Enterobacterales</taxon>
        <taxon>Hafniaceae</taxon>
        <taxon>Edwardsiella</taxon>
    </lineage>
</organism>
<protein>
    <submittedName>
        <fullName evidence="2">AsmA family protein</fullName>
    </submittedName>
</protein>
<feature type="region of interest" description="Disordered" evidence="1">
    <location>
        <begin position="1"/>
        <end position="26"/>
    </location>
</feature>
<feature type="compositionally biased region" description="Basic and acidic residues" evidence="1">
    <location>
        <begin position="1"/>
        <end position="19"/>
    </location>
</feature>
<name>A0ABY8GK27_EDWIC</name>
<accession>A0ABY8GK27</accession>
<dbReference type="EMBL" id="CP092014">
    <property type="protein sequence ID" value="WFN97714.1"/>
    <property type="molecule type" value="Genomic_DNA"/>
</dbReference>
<sequence>MPPRSQERTNHHESYRETAADTLRTAPAGAGGGLFYRAEPLGGARQISDWVNQHTNYRITLSALQHTLRQPTVVQVNGFSLARAGQPPLLQSATLRLTFGWQQLSAPRHFSAIGLSGGKLTLTQDGIPPLPISAAALRLHDMQILWPHADWPLQASDVDGGIVPLRPGSAKADFQFSATALSIGDIPAKNVLVQGEYRDRQLWLNNLGADVANGQMTAQALRQTDGTWRIDNLRLSQIHWQSSQALQPFLHALQILPPLTLVRLDLLGANLEGKGWALGGLDATLRNVSLANGHWRSQKGSLTLNATDIVLGAMHLSDPLLSADLTPQGVTLRQFNTRWSNALIRTHGDWQRDNGHLTLNDLAVIGLEYTLPNAWRTLWLHPLPTWLQEITLQRFSLSRTLLVDINPDFPFQMTALNGFGSHVTLARQRRWGFWQGQMQFNASEATFNKVDLRRPSATLQADNGTVRVSDLSAISQKGLLEASATLNQIDSRLTLALHGRGVPVGQLDTWGWPALSTLQGDITLQLTLRAPLQADTPFRQGVEATLQAQDAHGHTLHQRMVSGQLVAEASPIAAED</sequence>
<evidence type="ECO:0000313" key="3">
    <source>
        <dbReference type="Proteomes" id="UP001222680"/>
    </source>
</evidence>
<reference evidence="2 3" key="1">
    <citation type="submission" date="2022-02" db="EMBL/GenBank/DDBJ databases">
        <title>Phenotypic, genotypic and serological characterization of Edwardsiella ictaluri from catfish and ornamental fish species.</title>
        <authorList>
            <person name="Rose D."/>
            <person name="Tekedar H.C."/>
            <person name="Waldbieser G.C."/>
            <person name="Aarattuthodi S."/>
            <person name="Griffin M.J."/>
        </authorList>
    </citation>
    <scope>NUCLEOTIDE SEQUENCE [LARGE SCALE GENOMIC DNA]</scope>
    <source>
        <strain evidence="2 3">13 TAL-140 K3</strain>
    </source>
</reference>
<evidence type="ECO:0000313" key="2">
    <source>
        <dbReference type="EMBL" id="WFN97714.1"/>
    </source>
</evidence>